<feature type="compositionally biased region" description="Polar residues" evidence="1">
    <location>
        <begin position="89"/>
        <end position="107"/>
    </location>
</feature>
<feature type="compositionally biased region" description="Polar residues" evidence="1">
    <location>
        <begin position="65"/>
        <end position="76"/>
    </location>
</feature>
<proteinExistence type="predicted"/>
<name>A0A8T2PHH7_9TELE</name>
<protein>
    <submittedName>
        <fullName evidence="2">Uncharacterized protein</fullName>
    </submittedName>
</protein>
<dbReference type="EMBL" id="JAFBMS010000006">
    <property type="protein sequence ID" value="KAG9351640.1"/>
    <property type="molecule type" value="Genomic_DNA"/>
</dbReference>
<comment type="caution">
    <text evidence="2">The sequence shown here is derived from an EMBL/GenBank/DDBJ whole genome shotgun (WGS) entry which is preliminary data.</text>
</comment>
<feature type="compositionally biased region" description="Polar residues" evidence="1">
    <location>
        <begin position="43"/>
        <end position="57"/>
    </location>
</feature>
<gene>
    <name evidence="2" type="ORF">JZ751_022891</name>
</gene>
<evidence type="ECO:0000313" key="3">
    <source>
        <dbReference type="Proteomes" id="UP000824540"/>
    </source>
</evidence>
<dbReference type="OrthoDB" id="193703at2759"/>
<feature type="region of interest" description="Disordered" evidence="1">
    <location>
        <begin position="43"/>
        <end position="113"/>
    </location>
</feature>
<dbReference type="Proteomes" id="UP000824540">
    <property type="component" value="Unassembled WGS sequence"/>
</dbReference>
<organism evidence="2 3">
    <name type="scientific">Albula glossodonta</name>
    <name type="common">roundjaw bonefish</name>
    <dbReference type="NCBI Taxonomy" id="121402"/>
    <lineage>
        <taxon>Eukaryota</taxon>
        <taxon>Metazoa</taxon>
        <taxon>Chordata</taxon>
        <taxon>Craniata</taxon>
        <taxon>Vertebrata</taxon>
        <taxon>Euteleostomi</taxon>
        <taxon>Actinopterygii</taxon>
        <taxon>Neopterygii</taxon>
        <taxon>Teleostei</taxon>
        <taxon>Albuliformes</taxon>
        <taxon>Albulidae</taxon>
        <taxon>Albula</taxon>
    </lineage>
</organism>
<accession>A0A8T2PHH7</accession>
<reference evidence="2" key="1">
    <citation type="thesis" date="2021" institute="BYU ScholarsArchive" country="Provo, UT, USA">
        <title>Applications of and Algorithms for Genome Assembly and Genomic Analyses with an Emphasis on Marine Teleosts.</title>
        <authorList>
            <person name="Pickett B.D."/>
        </authorList>
    </citation>
    <scope>NUCLEOTIDE SEQUENCE</scope>
    <source>
        <strain evidence="2">HI-2016</strain>
    </source>
</reference>
<sequence>MLLGDSSPRRTYSEELRQEQLSLKGHKQLLLKEGGYLSLATSVESNGLSPDTESIQQGPPMESPATETVASSSHMDSCSDCREIVPLQDSPNHTIPQEGTQNQSHFGSTEAHHIRKRQTAEPCWYCMKSLTTDSLKKLQLNLESLSLPSKGKRFSYQQDPRPHFGIPRSSRSTPFALWGCDGPLRRERRTEDTDQMSACPHCHLALPLDTLRWHESIILKGFLF</sequence>
<keyword evidence="3" id="KW-1185">Reference proteome</keyword>
<evidence type="ECO:0000256" key="1">
    <source>
        <dbReference type="SAM" id="MobiDB-lite"/>
    </source>
</evidence>
<dbReference type="AlphaFoldDB" id="A0A8T2PHH7"/>
<evidence type="ECO:0000313" key="2">
    <source>
        <dbReference type="EMBL" id="KAG9351640.1"/>
    </source>
</evidence>